<protein>
    <recommendedName>
        <fullName evidence="3">EVE domain protein</fullName>
    </recommendedName>
</protein>
<gene>
    <name evidence="1" type="ORF">AAA799N04_00703</name>
</gene>
<organism evidence="1 2">
    <name type="scientific">Marine Group I thaumarchaeote SCGC AAA799-N04</name>
    <dbReference type="NCBI Taxonomy" id="1502293"/>
    <lineage>
        <taxon>Archaea</taxon>
        <taxon>Nitrososphaerota</taxon>
        <taxon>Marine Group I</taxon>
    </lineage>
</organism>
<comment type="caution">
    <text evidence="1">The sequence shown here is derived from an EMBL/GenBank/DDBJ whole genome shotgun (WGS) entry which is preliminary data.</text>
</comment>
<dbReference type="Gene3D" id="3.10.590.10">
    <property type="entry name" value="ph1033 like domains"/>
    <property type="match status" value="1"/>
</dbReference>
<dbReference type="EMBL" id="JOKN01000009">
    <property type="protein sequence ID" value="KEQ56788.1"/>
    <property type="molecule type" value="Genomic_DNA"/>
</dbReference>
<name>A0A081RNL5_9ARCH</name>
<dbReference type="Proteomes" id="UP000028059">
    <property type="component" value="Unassembled WGS sequence"/>
</dbReference>
<evidence type="ECO:0008006" key="3">
    <source>
        <dbReference type="Google" id="ProtNLM"/>
    </source>
</evidence>
<sequence>MAAKTKNHYILVGDRKTWNISLREHVWGFSEKTKGFWTNCQIGDLVAFYVTSPMKKIIGFGIIDQKFENDDLLWTDEKLQKSAIWKYRINLKILHVQNNWRKGISPPKEIILNQGRKKFLLLCFIL</sequence>
<proteinExistence type="predicted"/>
<reference evidence="1 2" key="1">
    <citation type="submission" date="2014-06" db="EMBL/GenBank/DDBJ databases">
        <authorList>
            <person name="Ngugi D.K."/>
            <person name="Blom J."/>
            <person name="Alam I."/>
            <person name="Rashid M."/>
            <person name="Ba Alawi W."/>
            <person name="Zhang G."/>
            <person name="Hikmawan T."/>
            <person name="Guan Y."/>
            <person name="Antunes A."/>
            <person name="Siam R."/>
            <person name="ElDorry H."/>
            <person name="Bajic V."/>
            <person name="Stingl U."/>
        </authorList>
    </citation>
    <scope>NUCLEOTIDE SEQUENCE [LARGE SCALE GENOMIC DNA]</scope>
    <source>
        <strain evidence="1">SCGC AAA799-N04</strain>
    </source>
</reference>
<keyword evidence="2" id="KW-1185">Reference proteome</keyword>
<evidence type="ECO:0000313" key="2">
    <source>
        <dbReference type="Proteomes" id="UP000028059"/>
    </source>
</evidence>
<dbReference type="InterPro" id="IPR015947">
    <property type="entry name" value="PUA-like_sf"/>
</dbReference>
<dbReference type="SUPFAM" id="SSF88697">
    <property type="entry name" value="PUA domain-like"/>
    <property type="match status" value="1"/>
</dbReference>
<accession>A0A081RNL5</accession>
<evidence type="ECO:0000313" key="1">
    <source>
        <dbReference type="EMBL" id="KEQ56788.1"/>
    </source>
</evidence>
<dbReference type="AlphaFoldDB" id="A0A081RNL5"/>